<accession>A0A0K0DKX7</accession>
<evidence type="ECO:0000256" key="2">
    <source>
        <dbReference type="ARBA" id="ARBA00022692"/>
    </source>
</evidence>
<dbReference type="Proteomes" id="UP000035642">
    <property type="component" value="Unassembled WGS sequence"/>
</dbReference>
<dbReference type="InterPro" id="IPR019428">
    <property type="entry name" value="7TM_GPCR_serpentine_rcpt_Str"/>
</dbReference>
<dbReference type="GO" id="GO:0016020">
    <property type="term" value="C:membrane"/>
    <property type="evidence" value="ECO:0007669"/>
    <property type="project" value="UniProtKB-SubCell"/>
</dbReference>
<keyword evidence="3 5" id="KW-1133">Transmembrane helix</keyword>
<reference evidence="7" key="1">
    <citation type="submission" date="2012-09" db="EMBL/GenBank/DDBJ databases">
        <authorList>
            <person name="Martin A.A."/>
        </authorList>
    </citation>
    <scope>NUCLEOTIDE SEQUENCE</scope>
</reference>
<evidence type="ECO:0000256" key="4">
    <source>
        <dbReference type="ARBA" id="ARBA00023136"/>
    </source>
</evidence>
<keyword evidence="7" id="KW-1185">Reference proteome</keyword>
<dbReference type="AlphaFoldDB" id="A0A0K0DKX7"/>
<evidence type="ECO:0000256" key="3">
    <source>
        <dbReference type="ARBA" id="ARBA00022989"/>
    </source>
</evidence>
<evidence type="ECO:0000256" key="5">
    <source>
        <dbReference type="SAM" id="Phobius"/>
    </source>
</evidence>
<sequence length="135" mass="15279">MGLFEIALTSSINFYLFGVLSIIFNATLIYVLLKRSLTPIGTYKYLMIASSLLDALLSFTSIFALPVLLIIGNGFILPRRLTVIAVILSLLLLYQSILIPPCLFIFRYLQICRYDSVAMNISCYPPYPLINHHRV</sequence>
<organism evidence="7 8">
    <name type="scientific">Angiostrongylus cantonensis</name>
    <name type="common">Rat lungworm</name>
    <dbReference type="NCBI Taxonomy" id="6313"/>
    <lineage>
        <taxon>Eukaryota</taxon>
        <taxon>Metazoa</taxon>
        <taxon>Ecdysozoa</taxon>
        <taxon>Nematoda</taxon>
        <taxon>Chromadorea</taxon>
        <taxon>Rhabditida</taxon>
        <taxon>Rhabditina</taxon>
        <taxon>Rhabditomorpha</taxon>
        <taxon>Strongyloidea</taxon>
        <taxon>Metastrongylidae</taxon>
        <taxon>Angiostrongylus</taxon>
    </lineage>
</organism>
<keyword evidence="4 5" id="KW-0472">Membrane</keyword>
<reference evidence="8" key="2">
    <citation type="submission" date="2017-02" db="UniProtKB">
        <authorList>
            <consortium name="WormBaseParasite"/>
        </authorList>
    </citation>
    <scope>IDENTIFICATION</scope>
</reference>
<evidence type="ECO:0000313" key="7">
    <source>
        <dbReference type="Proteomes" id="UP000035642"/>
    </source>
</evidence>
<dbReference type="SUPFAM" id="SSF81321">
    <property type="entry name" value="Family A G protein-coupled receptor-like"/>
    <property type="match status" value="1"/>
</dbReference>
<name>A0A0K0DKX7_ANGCA</name>
<dbReference type="PANTHER" id="PTHR22943">
    <property type="entry name" value="7-TRANSMEMBRANE DOMAIN RECEPTOR C.ELEGANS"/>
    <property type="match status" value="1"/>
</dbReference>
<dbReference type="InterPro" id="IPR017452">
    <property type="entry name" value="GPCR_Rhodpsn_7TM"/>
</dbReference>
<evidence type="ECO:0000259" key="6">
    <source>
        <dbReference type="PROSITE" id="PS50262"/>
    </source>
</evidence>
<dbReference type="Pfam" id="PF10326">
    <property type="entry name" value="7TM_GPCR_Str"/>
    <property type="match status" value="1"/>
</dbReference>
<dbReference type="WBParaSite" id="ACAC_0001219601-mRNA-1">
    <property type="protein sequence ID" value="ACAC_0001219601-mRNA-1"/>
    <property type="gene ID" value="ACAC_0001219601"/>
</dbReference>
<feature type="domain" description="G-protein coupled receptors family 1 profile" evidence="6">
    <location>
        <begin position="24"/>
        <end position="135"/>
    </location>
</feature>
<dbReference type="PROSITE" id="PS50262">
    <property type="entry name" value="G_PROTEIN_RECEP_F1_2"/>
    <property type="match status" value="1"/>
</dbReference>
<feature type="transmembrane region" description="Helical" evidence="5">
    <location>
        <begin position="12"/>
        <end position="33"/>
    </location>
</feature>
<evidence type="ECO:0000256" key="1">
    <source>
        <dbReference type="ARBA" id="ARBA00004370"/>
    </source>
</evidence>
<feature type="transmembrane region" description="Helical" evidence="5">
    <location>
        <begin position="45"/>
        <end position="71"/>
    </location>
</feature>
<keyword evidence="2 5" id="KW-0812">Transmembrane</keyword>
<evidence type="ECO:0000313" key="8">
    <source>
        <dbReference type="WBParaSite" id="ACAC_0001219601-mRNA-1"/>
    </source>
</evidence>
<protein>
    <submittedName>
        <fullName evidence="8">G_PROTEIN_RECEP_F1_2 domain-containing protein</fullName>
    </submittedName>
</protein>
<comment type="subcellular location">
    <subcellularLocation>
        <location evidence="1">Membrane</location>
    </subcellularLocation>
</comment>
<feature type="transmembrane region" description="Helical" evidence="5">
    <location>
        <begin position="83"/>
        <end position="106"/>
    </location>
</feature>
<dbReference type="PANTHER" id="PTHR22943:SF248">
    <property type="entry name" value="SEVEN TM RECEPTOR"/>
    <property type="match status" value="1"/>
</dbReference>
<proteinExistence type="predicted"/>